<dbReference type="InterPro" id="IPR050263">
    <property type="entry name" value="Bact_Fimbrial_Adh_Pro"/>
</dbReference>
<evidence type="ECO:0000313" key="2">
    <source>
        <dbReference type="EMBL" id="EKT60851.1"/>
    </source>
</evidence>
<dbReference type="GO" id="GO:0043709">
    <property type="term" value="P:cell adhesion involved in single-species biofilm formation"/>
    <property type="evidence" value="ECO:0007669"/>
    <property type="project" value="TreeGrafter"/>
</dbReference>
<accession>K8WLL2</accession>
<protein>
    <submittedName>
        <fullName evidence="2">Fimbrial subunit</fullName>
    </submittedName>
</protein>
<dbReference type="PANTHER" id="PTHR33420">
    <property type="entry name" value="FIMBRIAL SUBUNIT ELFA-RELATED"/>
    <property type="match status" value="1"/>
</dbReference>
<sequence>MKLNKLAFISTLTIAALSSQVFAAENATVNFNARLVAATCDVSASKSLVSLGTHSIEKIADINSALAESKFNLVLNNCTKIYSDEASAATAKEVSILAAGEVLTGHSDLFADADASQVGVKLKAGTTDLLPNTETTINNLKIVSNNDYIVEVTAGLYATTKNAVAQNLNVPVTFSVAYD</sequence>
<dbReference type="SUPFAM" id="SSF49401">
    <property type="entry name" value="Bacterial adhesins"/>
    <property type="match status" value="1"/>
</dbReference>
<feature type="signal peptide" evidence="1">
    <location>
        <begin position="1"/>
        <end position="23"/>
    </location>
</feature>
<dbReference type="PANTHER" id="PTHR33420:SF12">
    <property type="entry name" value="FIMBRIN-LIKE PROTEIN FIMI-RELATED"/>
    <property type="match status" value="1"/>
</dbReference>
<feature type="chain" id="PRO_5003923779" evidence="1">
    <location>
        <begin position="24"/>
        <end position="179"/>
    </location>
</feature>
<comment type="caution">
    <text evidence="2">The sequence shown here is derived from an EMBL/GenBank/DDBJ whole genome shotgun (WGS) entry which is preliminary data.</text>
</comment>
<keyword evidence="1" id="KW-0732">Signal</keyword>
<dbReference type="Proteomes" id="UP000010290">
    <property type="component" value="Chromosome"/>
</dbReference>
<dbReference type="EMBL" id="AKKN01000003">
    <property type="protein sequence ID" value="EKT60851.1"/>
    <property type="molecule type" value="Genomic_DNA"/>
</dbReference>
<dbReference type="OrthoDB" id="6454732at2"/>
<dbReference type="InterPro" id="IPR036937">
    <property type="entry name" value="Adhesion_dom_fimbrial_sf"/>
</dbReference>
<dbReference type="RefSeq" id="WP_008914309.1">
    <property type="nucleotide sequence ID" value="NZ_CM001773.1"/>
</dbReference>
<proteinExistence type="predicted"/>
<dbReference type="HOGENOM" id="CLU_1502197_0_0_6"/>
<dbReference type="PATRIC" id="fig|1141660.3.peg.420"/>
<name>K8WLL2_9GAMM</name>
<dbReference type="GO" id="GO:0009289">
    <property type="term" value="C:pilus"/>
    <property type="evidence" value="ECO:0007669"/>
    <property type="project" value="InterPro"/>
</dbReference>
<organism evidence="2 3">
    <name type="scientific">Providencia sneebia DSM 19967</name>
    <dbReference type="NCBI Taxonomy" id="1141660"/>
    <lineage>
        <taxon>Bacteria</taxon>
        <taxon>Pseudomonadati</taxon>
        <taxon>Pseudomonadota</taxon>
        <taxon>Gammaproteobacteria</taxon>
        <taxon>Enterobacterales</taxon>
        <taxon>Morganellaceae</taxon>
        <taxon>Providencia</taxon>
    </lineage>
</organism>
<dbReference type="Gene3D" id="2.60.40.1090">
    <property type="entry name" value="Fimbrial-type adhesion domain"/>
    <property type="match status" value="1"/>
</dbReference>
<reference evidence="2 3" key="1">
    <citation type="journal article" date="2012" name="BMC Genomics">
        <title>Comparative genomics of bacteria in the genus Providencia isolated from wild Drosophila melanogaster.</title>
        <authorList>
            <person name="Galac M.R."/>
            <person name="Lazzaro B.P."/>
        </authorList>
    </citation>
    <scope>NUCLEOTIDE SEQUENCE [LARGE SCALE GENOMIC DNA]</scope>
    <source>
        <strain evidence="2 3">DSM 19967</strain>
    </source>
</reference>
<gene>
    <name evidence="2" type="ORF">OO7_02101</name>
</gene>
<dbReference type="InterPro" id="IPR008966">
    <property type="entry name" value="Adhesion_dom_sf"/>
</dbReference>
<dbReference type="AlphaFoldDB" id="K8WLL2"/>
<evidence type="ECO:0000256" key="1">
    <source>
        <dbReference type="SAM" id="SignalP"/>
    </source>
</evidence>
<evidence type="ECO:0000313" key="3">
    <source>
        <dbReference type="Proteomes" id="UP000010290"/>
    </source>
</evidence>
<keyword evidence="3" id="KW-1185">Reference proteome</keyword>